<dbReference type="Gene3D" id="3.30.420.10">
    <property type="entry name" value="Ribonuclease H-like superfamily/Ribonuclease H"/>
    <property type="match status" value="1"/>
</dbReference>
<dbReference type="Pfam" id="PF13276">
    <property type="entry name" value="HTH_21"/>
    <property type="match status" value="1"/>
</dbReference>
<comment type="caution">
    <text evidence="2">The sequence shown here is derived from an EMBL/GenBank/DDBJ whole genome shotgun (WGS) entry which is preliminary data.</text>
</comment>
<dbReference type="Proteomes" id="UP000652681">
    <property type="component" value="Unassembled WGS sequence"/>
</dbReference>
<protein>
    <submittedName>
        <fullName evidence="2">IS3 family transposase</fullName>
    </submittedName>
</protein>
<gene>
    <name evidence="2" type="ORF">H9Y05_16155</name>
</gene>
<proteinExistence type="predicted"/>
<sequence>MIVQAYKKQVTVTTLCNWVGLSKSVYYYVPSAQKRGRKPSEFTICDQELVSNNVVLEDIKEIISGPFNCYGYENVTVELKRKHYQINKKKVYRLMNENNLLLGKVIRTSGRREFVQHRKIDALRTMEYLCLDIKYIWIYPEKRHYYLLSIMDVYSRKILNWIFQRSIRKMDVINLFRLIDQEYGIKNVIIRNDNGSQFIANDVKNYLKSAQAKQEFTHIATPEENSYIEAFHSILQRELIDRFEFLSGYDAKVMLQQYFEWYNFRRNHRKLGFITPQQKWESASLKTTGESRKTIKST</sequence>
<name>A0A8J6PLS5_9FLAO</name>
<dbReference type="EMBL" id="JACVEL010000036">
    <property type="protein sequence ID" value="MBC9814009.1"/>
    <property type="molecule type" value="Genomic_DNA"/>
</dbReference>
<feature type="domain" description="Integrase catalytic" evidence="1">
    <location>
        <begin position="121"/>
        <end position="284"/>
    </location>
</feature>
<dbReference type="Pfam" id="PF00665">
    <property type="entry name" value="rve"/>
    <property type="match status" value="1"/>
</dbReference>
<evidence type="ECO:0000313" key="2">
    <source>
        <dbReference type="EMBL" id="MBC9814009.1"/>
    </source>
</evidence>
<dbReference type="GO" id="GO:0003676">
    <property type="term" value="F:nucleic acid binding"/>
    <property type="evidence" value="ECO:0007669"/>
    <property type="project" value="InterPro"/>
</dbReference>
<dbReference type="PANTHER" id="PTHR46889">
    <property type="entry name" value="TRANSPOSASE INSF FOR INSERTION SEQUENCE IS3B-RELATED"/>
    <property type="match status" value="1"/>
</dbReference>
<evidence type="ECO:0000259" key="1">
    <source>
        <dbReference type="PROSITE" id="PS50994"/>
    </source>
</evidence>
<dbReference type="InterPro" id="IPR048020">
    <property type="entry name" value="Transpos_IS3"/>
</dbReference>
<reference evidence="2" key="1">
    <citation type="submission" date="2020-09" db="EMBL/GenBank/DDBJ databases">
        <title>Taishania pollutisoli gen. nov., sp. nov., Isolated from Tetrabromobisphenol A-Contaminated Soil.</title>
        <authorList>
            <person name="Chen Q."/>
        </authorList>
    </citation>
    <scope>NUCLEOTIDE SEQUENCE</scope>
    <source>
        <strain evidence="2">CZZ-1</strain>
    </source>
</reference>
<keyword evidence="3" id="KW-1185">Reference proteome</keyword>
<organism evidence="2 3">
    <name type="scientific">Taishania pollutisoli</name>
    <dbReference type="NCBI Taxonomy" id="2766479"/>
    <lineage>
        <taxon>Bacteria</taxon>
        <taxon>Pseudomonadati</taxon>
        <taxon>Bacteroidota</taxon>
        <taxon>Flavobacteriia</taxon>
        <taxon>Flavobacteriales</taxon>
        <taxon>Crocinitomicaceae</taxon>
        <taxon>Taishania</taxon>
    </lineage>
</organism>
<dbReference type="RefSeq" id="WP_216714898.1">
    <property type="nucleotide sequence ID" value="NZ_JACVEL010000036.1"/>
</dbReference>
<dbReference type="InterPro" id="IPR012337">
    <property type="entry name" value="RNaseH-like_sf"/>
</dbReference>
<dbReference type="SUPFAM" id="SSF53098">
    <property type="entry name" value="Ribonuclease H-like"/>
    <property type="match status" value="1"/>
</dbReference>
<accession>A0A8J6PLS5</accession>
<dbReference type="InterPro" id="IPR025948">
    <property type="entry name" value="HTH-like_dom"/>
</dbReference>
<dbReference type="NCBIfam" id="NF033516">
    <property type="entry name" value="transpos_IS3"/>
    <property type="match status" value="1"/>
</dbReference>
<dbReference type="PROSITE" id="PS50994">
    <property type="entry name" value="INTEGRASE"/>
    <property type="match status" value="1"/>
</dbReference>
<dbReference type="InterPro" id="IPR001584">
    <property type="entry name" value="Integrase_cat-core"/>
</dbReference>
<evidence type="ECO:0000313" key="3">
    <source>
        <dbReference type="Proteomes" id="UP000652681"/>
    </source>
</evidence>
<dbReference type="PANTHER" id="PTHR46889:SF4">
    <property type="entry name" value="TRANSPOSASE INSO FOR INSERTION SEQUENCE ELEMENT IS911B-RELATED"/>
    <property type="match status" value="1"/>
</dbReference>
<dbReference type="InterPro" id="IPR036397">
    <property type="entry name" value="RNaseH_sf"/>
</dbReference>
<dbReference type="AlphaFoldDB" id="A0A8J6PLS5"/>
<dbReference type="GO" id="GO:0015074">
    <property type="term" value="P:DNA integration"/>
    <property type="evidence" value="ECO:0007669"/>
    <property type="project" value="InterPro"/>
</dbReference>
<dbReference type="InterPro" id="IPR050900">
    <property type="entry name" value="Transposase_IS3/IS150/IS904"/>
</dbReference>